<feature type="chain" id="PRO_5022261691" description="Protein disulfide-isomerase" evidence="13">
    <location>
        <begin position="17"/>
        <end position="482"/>
    </location>
</feature>
<evidence type="ECO:0000256" key="10">
    <source>
        <dbReference type="ARBA" id="ARBA00023284"/>
    </source>
</evidence>
<evidence type="ECO:0000256" key="12">
    <source>
        <dbReference type="RuleBase" id="RU004208"/>
    </source>
</evidence>
<evidence type="ECO:0000313" key="16">
    <source>
        <dbReference type="Proteomes" id="UP000318571"/>
    </source>
</evidence>
<feature type="signal peptide" evidence="13">
    <location>
        <begin position="1"/>
        <end position="16"/>
    </location>
</feature>
<dbReference type="STRING" id="6832.A0A553PBJ6"/>
<dbReference type="OrthoDB" id="72053at2759"/>
<evidence type="ECO:0000256" key="13">
    <source>
        <dbReference type="RuleBase" id="RU361130"/>
    </source>
</evidence>
<comment type="caution">
    <text evidence="15">The sequence shown here is derived from an EMBL/GenBank/DDBJ whole genome shotgun (WGS) entry which is preliminary data.</text>
</comment>
<dbReference type="CDD" id="cd02981">
    <property type="entry name" value="PDI_b_family"/>
    <property type="match status" value="1"/>
</dbReference>
<evidence type="ECO:0000313" key="15">
    <source>
        <dbReference type="EMBL" id="TRY75057.1"/>
    </source>
</evidence>
<evidence type="ECO:0000256" key="7">
    <source>
        <dbReference type="ARBA" id="ARBA00022824"/>
    </source>
</evidence>
<dbReference type="PROSITE" id="PS51352">
    <property type="entry name" value="THIOREDOXIN_2"/>
    <property type="match status" value="2"/>
</dbReference>
<keyword evidence="5 13" id="KW-0732">Signal</keyword>
<keyword evidence="6" id="KW-0677">Repeat</keyword>
<dbReference type="EC" id="5.3.4.1" evidence="4 13"/>
<feature type="domain" description="Thioredoxin" evidence="14">
    <location>
        <begin position="8"/>
        <end position="130"/>
    </location>
</feature>
<name>A0A553PBJ6_TIGCA</name>
<feature type="disulfide bond" description="Redox-active" evidence="11">
    <location>
        <begin position="394"/>
        <end position="397"/>
    </location>
</feature>
<dbReference type="AlphaFoldDB" id="A0A553PBJ6"/>
<dbReference type="PROSITE" id="PS00194">
    <property type="entry name" value="THIOREDOXIN_1"/>
    <property type="match status" value="2"/>
</dbReference>
<proteinExistence type="inferred from homology"/>
<evidence type="ECO:0000256" key="9">
    <source>
        <dbReference type="ARBA" id="ARBA00023235"/>
    </source>
</evidence>
<dbReference type="CDD" id="cd02995">
    <property type="entry name" value="PDI_a_PDI_a'_C"/>
    <property type="match status" value="1"/>
</dbReference>
<evidence type="ECO:0000256" key="1">
    <source>
        <dbReference type="ARBA" id="ARBA00001182"/>
    </source>
</evidence>
<feature type="disulfide bond" description="Redox-active" evidence="11">
    <location>
        <begin position="52"/>
        <end position="55"/>
    </location>
</feature>
<feature type="domain" description="Thioredoxin" evidence="14">
    <location>
        <begin position="342"/>
        <end position="471"/>
    </location>
</feature>
<dbReference type="PRINTS" id="PR00421">
    <property type="entry name" value="THIOREDOXIN"/>
</dbReference>
<dbReference type="PANTHER" id="PTHR18929:SF240">
    <property type="entry name" value="PROTEIN DISULFIDE-ISOMERASE"/>
    <property type="match status" value="1"/>
</dbReference>
<dbReference type="Pfam" id="PF00085">
    <property type="entry name" value="Thioredoxin"/>
    <property type="match status" value="2"/>
</dbReference>
<keyword evidence="10 11" id="KW-0676">Redox-active center</keyword>
<keyword evidence="7" id="KW-0256">Endoplasmic reticulum</keyword>
<dbReference type="CDD" id="cd02961">
    <property type="entry name" value="PDI_a_family"/>
    <property type="match status" value="1"/>
</dbReference>
<dbReference type="FunFam" id="3.40.30.10:FF:000042">
    <property type="entry name" value="protein disulfide-isomerase A2"/>
    <property type="match status" value="1"/>
</dbReference>
<dbReference type="NCBIfam" id="TIGR01126">
    <property type="entry name" value="pdi_dom"/>
    <property type="match status" value="2"/>
</dbReference>
<evidence type="ECO:0000256" key="5">
    <source>
        <dbReference type="ARBA" id="ARBA00022729"/>
    </source>
</evidence>
<keyword evidence="9 13" id="KW-0413">Isomerase</keyword>
<dbReference type="Proteomes" id="UP000318571">
    <property type="component" value="Chromosome 2"/>
</dbReference>
<dbReference type="GO" id="GO:0003756">
    <property type="term" value="F:protein disulfide isomerase activity"/>
    <property type="evidence" value="ECO:0007669"/>
    <property type="project" value="UniProtKB-EC"/>
</dbReference>
<dbReference type="EMBL" id="VCGU01000005">
    <property type="protein sequence ID" value="TRY75057.1"/>
    <property type="molecule type" value="Genomic_DNA"/>
</dbReference>
<evidence type="ECO:0000256" key="6">
    <source>
        <dbReference type="ARBA" id="ARBA00022737"/>
    </source>
</evidence>
<protein>
    <recommendedName>
        <fullName evidence="4 13">Protein disulfide-isomerase</fullName>
        <ecNumber evidence="4 13">5.3.4.1</ecNumber>
    </recommendedName>
</protein>
<evidence type="ECO:0000256" key="11">
    <source>
        <dbReference type="PIRSR" id="PIRSR605792-51"/>
    </source>
</evidence>
<dbReference type="FunFam" id="3.40.30.10:FF:000023">
    <property type="entry name" value="Protein disulfide-isomerase"/>
    <property type="match status" value="1"/>
</dbReference>
<comment type="subcellular location">
    <subcellularLocation>
        <location evidence="2">Endoplasmic reticulum lumen</location>
    </subcellularLocation>
</comment>
<comment type="catalytic activity">
    <reaction evidence="1 13">
        <text>Catalyzes the rearrangement of -S-S- bonds in proteins.</text>
        <dbReference type="EC" id="5.3.4.1"/>
    </reaction>
</comment>
<accession>A0A553PBJ6</accession>
<dbReference type="Pfam" id="PF13848">
    <property type="entry name" value="Thioredoxin_6"/>
    <property type="match status" value="1"/>
</dbReference>
<comment type="similarity">
    <text evidence="3 12">Belongs to the protein disulfide isomerase family.</text>
</comment>
<dbReference type="GO" id="GO:0006457">
    <property type="term" value="P:protein folding"/>
    <property type="evidence" value="ECO:0007669"/>
    <property type="project" value="TreeGrafter"/>
</dbReference>
<evidence type="ECO:0000256" key="2">
    <source>
        <dbReference type="ARBA" id="ARBA00004319"/>
    </source>
</evidence>
<reference evidence="15 16" key="1">
    <citation type="journal article" date="2018" name="Nat. Ecol. Evol.">
        <title>Genomic signatures of mitonuclear coevolution across populations of Tigriopus californicus.</title>
        <authorList>
            <person name="Barreto F.S."/>
            <person name="Watson E.T."/>
            <person name="Lima T.G."/>
            <person name="Willett C.S."/>
            <person name="Edmands S."/>
            <person name="Li W."/>
            <person name="Burton R.S."/>
        </authorList>
    </citation>
    <scope>NUCLEOTIDE SEQUENCE [LARGE SCALE GENOMIC DNA]</scope>
    <source>
        <strain evidence="15 16">San Diego</strain>
    </source>
</reference>
<dbReference type="CDD" id="cd02982">
    <property type="entry name" value="PDI_b'_family"/>
    <property type="match status" value="1"/>
</dbReference>
<sequence length="482" mass="55263">MLRVLIALACASLVLAQEIEKDEGILVLTAKNYDKAVKDYQYLLVEFHAPWCGHCKALGPEYVKAAQELKEKDSEIKLAKVDGTEEEELVKKLKVKGYPTLFFYRDGEPIDYTGGRMANEIVGWVEKKTGPPAQTLETAEKVKDFIDEHEVVVIGFFKDLESEQCKKFQEAVQDYETYPCAVCSDEEAIKENKVEEGQVVLFKKFDEGRAVYEGAIGKDALRGFIEKYALQLVTEFNHDSAQKIFADLNKSHMLLFISKTAEDYEEKYALYKKVAEDFRFKIMFVVVDLDEDDHRRVIEFLGLKSETMPTSRIIRMTEMDLIKYKPDTNEISEEALRKFAQDYLDKKVPVHYLSEDIPEDWDKKPVKTLVGKNFDEVAFSKDKNVLVQFYAPWCGHCKQLAPVWDEVAEFLSTKEDVLVAKMDSTVNELAHTKVRSFPTIKLYKKNDNEEVEYNGERTLEGITKFLASGGEYGKAAPDHDEL</sequence>
<keyword evidence="16" id="KW-1185">Reference proteome</keyword>
<gene>
    <name evidence="15" type="ORF">TCAL_01287</name>
</gene>
<dbReference type="InterPro" id="IPR017937">
    <property type="entry name" value="Thioredoxin_CS"/>
</dbReference>
<dbReference type="InterPro" id="IPR005792">
    <property type="entry name" value="Prot_disulphide_isomerase"/>
</dbReference>
<dbReference type="PANTHER" id="PTHR18929">
    <property type="entry name" value="PROTEIN DISULFIDE ISOMERASE"/>
    <property type="match status" value="1"/>
</dbReference>
<organism evidence="15 16">
    <name type="scientific">Tigriopus californicus</name>
    <name type="common">Marine copepod</name>
    <dbReference type="NCBI Taxonomy" id="6832"/>
    <lineage>
        <taxon>Eukaryota</taxon>
        <taxon>Metazoa</taxon>
        <taxon>Ecdysozoa</taxon>
        <taxon>Arthropoda</taxon>
        <taxon>Crustacea</taxon>
        <taxon>Multicrustacea</taxon>
        <taxon>Hexanauplia</taxon>
        <taxon>Copepoda</taxon>
        <taxon>Harpacticoida</taxon>
        <taxon>Harpacticidae</taxon>
        <taxon>Tigriopus</taxon>
    </lineage>
</organism>
<dbReference type="NCBIfam" id="TIGR01130">
    <property type="entry name" value="ER_PDI_fam"/>
    <property type="match status" value="1"/>
</dbReference>
<dbReference type="InterPro" id="IPR005788">
    <property type="entry name" value="PDI_thioredoxin-like_dom"/>
</dbReference>
<dbReference type="GO" id="GO:0005788">
    <property type="term" value="C:endoplasmic reticulum lumen"/>
    <property type="evidence" value="ECO:0007669"/>
    <property type="project" value="UniProtKB-SubCell"/>
</dbReference>
<evidence type="ECO:0000256" key="3">
    <source>
        <dbReference type="ARBA" id="ARBA00006347"/>
    </source>
</evidence>
<dbReference type="OMA" id="TMRLISM"/>
<dbReference type="GO" id="GO:0034976">
    <property type="term" value="P:response to endoplasmic reticulum stress"/>
    <property type="evidence" value="ECO:0007669"/>
    <property type="project" value="TreeGrafter"/>
</dbReference>
<keyword evidence="8 11" id="KW-1015">Disulfide bond</keyword>
<evidence type="ECO:0000259" key="14">
    <source>
        <dbReference type="PROSITE" id="PS51352"/>
    </source>
</evidence>
<dbReference type="InterPro" id="IPR013766">
    <property type="entry name" value="Thioredoxin_domain"/>
</dbReference>
<dbReference type="FunFam" id="3.40.30.10:FF:000027">
    <property type="entry name" value="protein disulfide-isomerase A2"/>
    <property type="match status" value="1"/>
</dbReference>
<evidence type="ECO:0000256" key="4">
    <source>
        <dbReference type="ARBA" id="ARBA00012723"/>
    </source>
</evidence>
<dbReference type="SUPFAM" id="SSF52833">
    <property type="entry name" value="Thioredoxin-like"/>
    <property type="match status" value="4"/>
</dbReference>
<dbReference type="InterPro" id="IPR036249">
    <property type="entry name" value="Thioredoxin-like_sf"/>
</dbReference>
<evidence type="ECO:0000256" key="8">
    <source>
        <dbReference type="ARBA" id="ARBA00023157"/>
    </source>
</evidence>
<dbReference type="Gene3D" id="3.40.30.10">
    <property type="entry name" value="Glutaredoxin"/>
    <property type="match status" value="4"/>
</dbReference>